<reference evidence="5" key="4">
    <citation type="journal article" date="2022" name="Microb. Genom.">
        <title>A global pangenome for the wheat fungal pathogen Pyrenophora tritici-repentis and prediction of effector protein structural homology.</title>
        <authorList>
            <person name="Moolhuijzen P.M."/>
            <person name="See P.T."/>
            <person name="Shi G."/>
            <person name="Powell H.R."/>
            <person name="Cockram J."/>
            <person name="Jorgensen L.N."/>
            <person name="Benslimane H."/>
            <person name="Strelkov S.E."/>
            <person name="Turner J."/>
            <person name="Liu Z."/>
            <person name="Moffat C.S."/>
        </authorList>
    </citation>
    <scope>NUCLEOTIDE SEQUENCE [LARGE SCALE GENOMIC DNA]</scope>
</reference>
<organism evidence="2 4">
    <name type="scientific">Pyrenophora tritici-repentis</name>
    <dbReference type="NCBI Taxonomy" id="45151"/>
    <lineage>
        <taxon>Eukaryota</taxon>
        <taxon>Fungi</taxon>
        <taxon>Dikarya</taxon>
        <taxon>Ascomycota</taxon>
        <taxon>Pezizomycotina</taxon>
        <taxon>Dothideomycetes</taxon>
        <taxon>Pleosporomycetidae</taxon>
        <taxon>Pleosporales</taxon>
        <taxon>Pleosporineae</taxon>
        <taxon>Pleosporaceae</taxon>
        <taxon>Pyrenophora</taxon>
    </lineage>
</organism>
<comment type="caution">
    <text evidence="2">The sequence shown here is derived from an EMBL/GenBank/DDBJ whole genome shotgun (WGS) entry which is preliminary data.</text>
</comment>
<dbReference type="Proteomes" id="UP000245464">
    <property type="component" value="Chromosome 1"/>
</dbReference>
<protein>
    <submittedName>
        <fullName evidence="3">34-dihydroxy-2-butanone 4-phosphate synthase</fullName>
    </submittedName>
</protein>
<keyword evidence="5" id="KW-1185">Reference proteome</keyword>
<dbReference type="AlphaFoldDB" id="A0A2W1GXV1"/>
<evidence type="ECO:0000313" key="2">
    <source>
        <dbReference type="EMBL" id="KAF7576022.1"/>
    </source>
</evidence>
<accession>A0A2W1GXV1</accession>
<dbReference type="Proteomes" id="UP000249757">
    <property type="component" value="Unassembled WGS sequence"/>
</dbReference>
<keyword evidence="1" id="KW-0732">Signal</keyword>
<dbReference type="EMBL" id="NQIK02000001">
    <property type="protein sequence ID" value="KAF7576022.1"/>
    <property type="molecule type" value="Genomic_DNA"/>
</dbReference>
<feature type="chain" id="PRO_5042701261" evidence="1">
    <location>
        <begin position="24"/>
        <end position="176"/>
    </location>
</feature>
<feature type="signal peptide" evidence="1">
    <location>
        <begin position="1"/>
        <end position="23"/>
    </location>
</feature>
<evidence type="ECO:0000313" key="3">
    <source>
        <dbReference type="EMBL" id="KAI1519879.1"/>
    </source>
</evidence>
<gene>
    <name evidence="3" type="ORF">Ptr86124_000247</name>
    <name evidence="2" type="ORF">PtrM4_002620</name>
</gene>
<dbReference type="EMBL" id="NRDI02000001">
    <property type="protein sequence ID" value="KAI1519879.1"/>
    <property type="molecule type" value="Genomic_DNA"/>
</dbReference>
<sequence length="176" mass="18651">MYLSPYISALCFCLSAFAQTSSANTTYLTVPALVTTPQNTTAIQCWRLKHSPFAVTSQAGITGSRVATVSNATNVAYVIQPPRFNGGLHRAPVPQLVHFIAGLAHVTLPQDSSQELWLVGGRGGLVIAADTTGEGHITMYPSDQETVTITAPFAGGVVPEYEVLKEGPCDGLQTFI</sequence>
<proteinExistence type="predicted"/>
<reference evidence="3" key="2">
    <citation type="submission" date="2021-05" db="EMBL/GenBank/DDBJ databases">
        <authorList>
            <person name="Moolhuijzen P.M."/>
            <person name="Moffat C.S."/>
        </authorList>
    </citation>
    <scope>NUCLEOTIDE SEQUENCE</scope>
    <source>
        <strain evidence="3">86-124</strain>
    </source>
</reference>
<reference evidence="3" key="3">
    <citation type="journal article" date="2022" name="bioRxiv">
        <title>A global pangenome for the wheat fungal pathogen Pyrenophora tritici-repentis and prediction of effector protein structural homology.</title>
        <authorList>
            <person name="Moolhuijzen P."/>
            <person name="See P.T."/>
            <person name="Shi G."/>
            <person name="Powell H.R."/>
            <person name="Cockram J."/>
            <person name="Jorgensen L.N."/>
            <person name="Benslimane H."/>
            <person name="Strelkov S.E."/>
            <person name="Turner J."/>
            <person name="Liu Z."/>
            <person name="Moffat C.S."/>
        </authorList>
    </citation>
    <scope>NUCLEOTIDE SEQUENCE</scope>
    <source>
        <strain evidence="3">86-124</strain>
    </source>
</reference>
<evidence type="ECO:0000313" key="4">
    <source>
        <dbReference type="Proteomes" id="UP000245464"/>
    </source>
</evidence>
<evidence type="ECO:0000313" key="5">
    <source>
        <dbReference type="Proteomes" id="UP000249757"/>
    </source>
</evidence>
<evidence type="ECO:0000256" key="1">
    <source>
        <dbReference type="SAM" id="SignalP"/>
    </source>
</evidence>
<name>A0A2W1GXV1_9PLEO</name>
<reference evidence="2 4" key="1">
    <citation type="journal article" date="2018" name="BMC Genomics">
        <title>Comparative genomics of the wheat fungal pathogen Pyrenophora tritici-repentis reveals chromosomal variations and genome plasticity.</title>
        <authorList>
            <person name="Moolhuijzen P."/>
            <person name="See P.T."/>
            <person name="Hane J.K."/>
            <person name="Shi G."/>
            <person name="Liu Z."/>
            <person name="Oliver R.P."/>
            <person name="Moffat C.S."/>
        </authorList>
    </citation>
    <scope>NUCLEOTIDE SEQUENCE [LARGE SCALE GENOMIC DNA]</scope>
    <source>
        <strain evidence="2">M4</strain>
    </source>
</reference>
<dbReference type="OrthoDB" id="3223416at2759"/>